<dbReference type="GO" id="GO:0000166">
    <property type="term" value="F:nucleotide binding"/>
    <property type="evidence" value="ECO:0007669"/>
    <property type="project" value="UniProtKB-KW"/>
</dbReference>
<organism evidence="5 6">
    <name type="scientific">Paenibacillus amylolyticus</name>
    <dbReference type="NCBI Taxonomy" id="1451"/>
    <lineage>
        <taxon>Bacteria</taxon>
        <taxon>Bacillati</taxon>
        <taxon>Bacillota</taxon>
        <taxon>Bacilli</taxon>
        <taxon>Bacillales</taxon>
        <taxon>Paenibacillaceae</taxon>
        <taxon>Paenibacillus</taxon>
    </lineage>
</organism>
<dbReference type="PANTHER" id="PTHR11575:SF6">
    <property type="entry name" value="2',3'-CYCLIC-NUCLEOTIDE 2'-PHOSPHODIESTERASE_3'-NUCLEOTIDASE"/>
    <property type="match status" value="1"/>
</dbReference>
<dbReference type="InterPro" id="IPR006146">
    <property type="entry name" value="5'-Nucleotdase_CS"/>
</dbReference>
<dbReference type="InterPro" id="IPR008334">
    <property type="entry name" value="5'-Nucleotdase_C"/>
</dbReference>
<evidence type="ECO:0000259" key="3">
    <source>
        <dbReference type="Pfam" id="PF00149"/>
    </source>
</evidence>
<dbReference type="Proteomes" id="UP000323664">
    <property type="component" value="Unassembled WGS sequence"/>
</dbReference>
<dbReference type="PRINTS" id="PR01607">
    <property type="entry name" value="APYRASEFAMLY"/>
</dbReference>
<dbReference type="Pfam" id="PF02872">
    <property type="entry name" value="5_nucleotid_C"/>
    <property type="match status" value="1"/>
</dbReference>
<comment type="similarity">
    <text evidence="2">Belongs to the 5'-nucleotidase family.</text>
</comment>
<dbReference type="InterPro" id="IPR036907">
    <property type="entry name" value="5'-Nucleotdase_C_sf"/>
</dbReference>
<dbReference type="Pfam" id="PF00149">
    <property type="entry name" value="Metallophos"/>
    <property type="match status" value="1"/>
</dbReference>
<feature type="domain" description="5'-Nucleotidase C-terminal" evidence="4">
    <location>
        <begin position="401"/>
        <end position="559"/>
    </location>
</feature>
<dbReference type="GO" id="GO:0016788">
    <property type="term" value="F:hydrolase activity, acting on ester bonds"/>
    <property type="evidence" value="ECO:0007669"/>
    <property type="project" value="InterPro"/>
</dbReference>
<proteinExistence type="inferred from homology"/>
<dbReference type="OrthoDB" id="9775118at2"/>
<keyword evidence="1" id="KW-0732">Signal</keyword>
<keyword evidence="2" id="KW-0378">Hydrolase</keyword>
<evidence type="ECO:0000256" key="2">
    <source>
        <dbReference type="RuleBase" id="RU362119"/>
    </source>
</evidence>
<accession>A0A5M9WNV6</accession>
<dbReference type="Gene3D" id="3.60.21.10">
    <property type="match status" value="1"/>
</dbReference>
<reference evidence="5 6" key="1">
    <citation type="journal article" date="2019" name="J. Ind. Microbiol. Biotechnol.">
        <title>Paenibacillus amylolyticus 27C64 has a diverse set of carbohydrate-active enzymes and complete pectin deconstruction system.</title>
        <authorList>
            <person name="Keggi C."/>
            <person name="Doran-Peterson J."/>
        </authorList>
    </citation>
    <scope>NUCLEOTIDE SEQUENCE [LARGE SCALE GENOMIC DNA]</scope>
    <source>
        <strain evidence="5 6">27C64</strain>
    </source>
</reference>
<dbReference type="InterPro" id="IPR029052">
    <property type="entry name" value="Metallo-depent_PP-like"/>
</dbReference>
<comment type="caution">
    <text evidence="5">The sequence shown here is derived from an EMBL/GenBank/DDBJ whole genome shotgun (WGS) entry which is preliminary data.</text>
</comment>
<dbReference type="Gene3D" id="3.90.780.10">
    <property type="entry name" value="5'-Nucleotidase, C-terminal domain"/>
    <property type="match status" value="1"/>
</dbReference>
<dbReference type="InterPro" id="IPR004843">
    <property type="entry name" value="Calcineurin-like_PHP"/>
</dbReference>
<dbReference type="InterPro" id="IPR006179">
    <property type="entry name" value="5_nucleotidase/apyrase"/>
</dbReference>
<dbReference type="AlphaFoldDB" id="A0A5M9WNV6"/>
<evidence type="ECO:0000313" key="6">
    <source>
        <dbReference type="Proteomes" id="UP000323664"/>
    </source>
</evidence>
<dbReference type="PROSITE" id="PS00786">
    <property type="entry name" value="5_NUCLEOTIDASE_2"/>
    <property type="match status" value="1"/>
</dbReference>
<sequence>MTRIPPTTNFDILFTSDLHGAIRPIHYNTNAYRHSGLALLASLIRQERERSPELLLVDNGDLLQGSPLASYAASHGSKEQTHPFIHVLSELGYDAAVMGNHEFNYGQELLRGAVQGSSFPWLSANIVMKREKQSSELAHQELHGDQPAYMTYQDESIVVHTYQVDSSENSNEAVSERLDDKQPVAGLPLAPDGAGIPAFGEPYLVKTLSSGVKIALLGATTHYIPNWEHPKNIEGLHFLDALDTIRTWVKYIRKYEQPDVLVVSYHGGFECDPETGEATERLTGENQAYEICREIEGIDVLLTGHQHRQLTDEIHGVTVIQPGFNGSGLGHVSVQLQQSPDTGKWLVTEKKAKLLLLEDYPDLKPDPVVMKLTDELEASAQTWLDQPIGEVAGDGDLSISSATQLRLQAHPFIDFVHQVQIEATGAQLSNTAMLSEEARGFGNQITVRDVLSNFIYPNTLTVLELSGRDIREALEQTARYFELDTSGKVVVNPAYMQPKPQHYNYDMWAGIEYELNISQPVGNRVVKLEREGKPLGMDEKYSVVMNSYRAAGGGDYAMYPGKKVLHEGATDMAALVEDFIRRHQPLQVGEVHNWKVTN</sequence>
<dbReference type="GO" id="GO:0030288">
    <property type="term" value="C:outer membrane-bounded periplasmic space"/>
    <property type="evidence" value="ECO:0007669"/>
    <property type="project" value="TreeGrafter"/>
</dbReference>
<gene>
    <name evidence="5" type="ORF">EC604_04675</name>
</gene>
<keyword evidence="2" id="KW-0547">Nucleotide-binding</keyword>
<dbReference type="GO" id="GO:0009166">
    <property type="term" value="P:nucleotide catabolic process"/>
    <property type="evidence" value="ECO:0007669"/>
    <property type="project" value="InterPro"/>
</dbReference>
<dbReference type="SUPFAM" id="SSF56300">
    <property type="entry name" value="Metallo-dependent phosphatases"/>
    <property type="match status" value="1"/>
</dbReference>
<dbReference type="RefSeq" id="WP_123063039.1">
    <property type="nucleotide sequence ID" value="NZ_RIAS01000002.1"/>
</dbReference>
<dbReference type="SUPFAM" id="SSF55816">
    <property type="entry name" value="5'-nucleotidase (syn. UDP-sugar hydrolase), C-terminal domain"/>
    <property type="match status" value="1"/>
</dbReference>
<name>A0A5M9WNV6_PAEAM</name>
<evidence type="ECO:0000256" key="1">
    <source>
        <dbReference type="ARBA" id="ARBA00022729"/>
    </source>
</evidence>
<dbReference type="GO" id="GO:0046872">
    <property type="term" value="F:metal ion binding"/>
    <property type="evidence" value="ECO:0007669"/>
    <property type="project" value="InterPro"/>
</dbReference>
<evidence type="ECO:0000259" key="4">
    <source>
        <dbReference type="Pfam" id="PF02872"/>
    </source>
</evidence>
<dbReference type="PANTHER" id="PTHR11575">
    <property type="entry name" value="5'-NUCLEOTIDASE-RELATED"/>
    <property type="match status" value="1"/>
</dbReference>
<feature type="domain" description="Calcineurin-like phosphoesterase" evidence="3">
    <location>
        <begin position="12"/>
        <end position="308"/>
    </location>
</feature>
<protein>
    <submittedName>
        <fullName evidence="5">Bifunctional metallophosphatase/5'-nucleotidase</fullName>
    </submittedName>
</protein>
<evidence type="ECO:0000313" key="5">
    <source>
        <dbReference type="EMBL" id="KAA8783138.1"/>
    </source>
</evidence>
<dbReference type="EMBL" id="RIAS01000002">
    <property type="protein sequence ID" value="KAA8783138.1"/>
    <property type="molecule type" value="Genomic_DNA"/>
</dbReference>